<sequence>MKKTVILFLAAILTLGIQSCTLDEQEEIISQDFSVVKEGKDKNVSMVPSTCYKIIYIDYGNMSLGNRRLFKLLAAEAWFSNSVFELKSLCPSIEIWKVPCDMVYYTKNEEEEDIVIDAEESLTIGEGGAPIPPHVDSSPVYQTGNSFDYSLCQETTGDDPDINPIDPDHPDDDNLPITNIP</sequence>
<feature type="signal peptide" evidence="2">
    <location>
        <begin position="1"/>
        <end position="19"/>
    </location>
</feature>
<protein>
    <recommendedName>
        <fullName evidence="5">Lipoprotein</fullName>
    </recommendedName>
</protein>
<dbReference type="PROSITE" id="PS51257">
    <property type="entry name" value="PROKAR_LIPOPROTEIN"/>
    <property type="match status" value="1"/>
</dbReference>
<feature type="region of interest" description="Disordered" evidence="1">
    <location>
        <begin position="152"/>
        <end position="181"/>
    </location>
</feature>
<dbReference type="RefSeq" id="WP_378320088.1">
    <property type="nucleotide sequence ID" value="NZ_JBHUHY010000007.1"/>
</dbReference>
<evidence type="ECO:0000313" key="3">
    <source>
        <dbReference type="EMBL" id="MFD2187093.1"/>
    </source>
</evidence>
<comment type="caution">
    <text evidence="3">The sequence shown here is derived from an EMBL/GenBank/DDBJ whole genome shotgun (WGS) entry which is preliminary data.</text>
</comment>
<keyword evidence="2" id="KW-0732">Signal</keyword>
<evidence type="ECO:0008006" key="5">
    <source>
        <dbReference type="Google" id="ProtNLM"/>
    </source>
</evidence>
<evidence type="ECO:0000256" key="1">
    <source>
        <dbReference type="SAM" id="MobiDB-lite"/>
    </source>
</evidence>
<gene>
    <name evidence="3" type="ORF">ACFSJT_09860</name>
</gene>
<dbReference type="Proteomes" id="UP001597344">
    <property type="component" value="Unassembled WGS sequence"/>
</dbReference>
<feature type="chain" id="PRO_5045064747" description="Lipoprotein" evidence="2">
    <location>
        <begin position="20"/>
        <end position="181"/>
    </location>
</feature>
<proteinExistence type="predicted"/>
<keyword evidence="4" id="KW-1185">Reference proteome</keyword>
<name>A0ABW5AVW3_9FLAO</name>
<organism evidence="3 4">
    <name type="scientific">Aquimarina celericrescens</name>
    <dbReference type="NCBI Taxonomy" id="1964542"/>
    <lineage>
        <taxon>Bacteria</taxon>
        <taxon>Pseudomonadati</taxon>
        <taxon>Bacteroidota</taxon>
        <taxon>Flavobacteriia</taxon>
        <taxon>Flavobacteriales</taxon>
        <taxon>Flavobacteriaceae</taxon>
        <taxon>Aquimarina</taxon>
    </lineage>
</organism>
<accession>A0ABW5AVW3</accession>
<dbReference type="EMBL" id="JBHUHY010000007">
    <property type="protein sequence ID" value="MFD2187093.1"/>
    <property type="molecule type" value="Genomic_DNA"/>
</dbReference>
<evidence type="ECO:0000256" key="2">
    <source>
        <dbReference type="SAM" id="SignalP"/>
    </source>
</evidence>
<reference evidence="4" key="1">
    <citation type="journal article" date="2019" name="Int. J. Syst. Evol. Microbiol.">
        <title>The Global Catalogue of Microorganisms (GCM) 10K type strain sequencing project: providing services to taxonomists for standard genome sequencing and annotation.</title>
        <authorList>
            <consortium name="The Broad Institute Genomics Platform"/>
            <consortium name="The Broad Institute Genome Sequencing Center for Infectious Disease"/>
            <person name="Wu L."/>
            <person name="Ma J."/>
        </authorList>
    </citation>
    <scope>NUCLEOTIDE SEQUENCE [LARGE SCALE GENOMIC DNA]</scope>
    <source>
        <strain evidence="4">DT92</strain>
    </source>
</reference>
<evidence type="ECO:0000313" key="4">
    <source>
        <dbReference type="Proteomes" id="UP001597344"/>
    </source>
</evidence>